<feature type="compositionally biased region" description="Basic and acidic residues" evidence="1">
    <location>
        <begin position="78"/>
        <end position="89"/>
    </location>
</feature>
<protein>
    <submittedName>
        <fullName evidence="2">Uncharacterized protein</fullName>
    </submittedName>
</protein>
<gene>
    <name evidence="2" type="ORF">PLEPLA_LOCUS18382</name>
</gene>
<evidence type="ECO:0000313" key="2">
    <source>
        <dbReference type="EMBL" id="CAB1430400.1"/>
    </source>
</evidence>
<evidence type="ECO:0000256" key="1">
    <source>
        <dbReference type="SAM" id="MobiDB-lite"/>
    </source>
</evidence>
<reference evidence="2" key="1">
    <citation type="submission" date="2020-03" db="EMBL/GenBank/DDBJ databases">
        <authorList>
            <person name="Weist P."/>
        </authorList>
    </citation>
    <scope>NUCLEOTIDE SEQUENCE</scope>
</reference>
<dbReference type="EMBL" id="CADEAL010001225">
    <property type="protein sequence ID" value="CAB1430400.1"/>
    <property type="molecule type" value="Genomic_DNA"/>
</dbReference>
<comment type="caution">
    <text evidence="2">The sequence shown here is derived from an EMBL/GenBank/DDBJ whole genome shotgun (WGS) entry which is preliminary data.</text>
</comment>
<dbReference type="AlphaFoldDB" id="A0A9N7UFD2"/>
<accession>A0A9N7UFD2</accession>
<organism evidence="2 3">
    <name type="scientific">Pleuronectes platessa</name>
    <name type="common">European plaice</name>
    <dbReference type="NCBI Taxonomy" id="8262"/>
    <lineage>
        <taxon>Eukaryota</taxon>
        <taxon>Metazoa</taxon>
        <taxon>Chordata</taxon>
        <taxon>Craniata</taxon>
        <taxon>Vertebrata</taxon>
        <taxon>Euteleostomi</taxon>
        <taxon>Actinopterygii</taxon>
        <taxon>Neopterygii</taxon>
        <taxon>Teleostei</taxon>
        <taxon>Neoteleostei</taxon>
        <taxon>Acanthomorphata</taxon>
        <taxon>Carangaria</taxon>
        <taxon>Pleuronectiformes</taxon>
        <taxon>Pleuronectoidei</taxon>
        <taxon>Pleuronectidae</taxon>
        <taxon>Pleuronectes</taxon>
    </lineage>
</organism>
<name>A0A9N7UFD2_PLEPL</name>
<dbReference type="Proteomes" id="UP001153269">
    <property type="component" value="Unassembled WGS sequence"/>
</dbReference>
<feature type="region of interest" description="Disordered" evidence="1">
    <location>
        <begin position="56"/>
        <end position="95"/>
    </location>
</feature>
<sequence length="142" mass="16089">MLSSTNVNSWSPCTADLLRCWIIFPPLVFDTRNQTVPFTCWLLALTRHLLALGLDPSPGLTRSLQGSEVRRRNGSTQRQEDDRLTERRLSNSSYAVSPEAVQAGAHHIHQQPSCRKPSMLRLSFDRPVLLPSQEFSITTEHH</sequence>
<evidence type="ECO:0000313" key="3">
    <source>
        <dbReference type="Proteomes" id="UP001153269"/>
    </source>
</evidence>
<proteinExistence type="predicted"/>
<keyword evidence="3" id="KW-1185">Reference proteome</keyword>